<protein>
    <submittedName>
        <fullName evidence="2">Uncharacterized protein</fullName>
    </submittedName>
</protein>
<dbReference type="OrthoDB" id="9105080at2"/>
<evidence type="ECO:0000256" key="1">
    <source>
        <dbReference type="SAM" id="Phobius"/>
    </source>
</evidence>
<keyword evidence="1" id="KW-1133">Transmembrane helix</keyword>
<proteinExistence type="predicted"/>
<dbReference type="EMBL" id="JTDB02000004">
    <property type="protein sequence ID" value="NLP62672.1"/>
    <property type="molecule type" value="Genomic_DNA"/>
</dbReference>
<keyword evidence="1" id="KW-0472">Membrane</keyword>
<feature type="transmembrane region" description="Helical" evidence="1">
    <location>
        <begin position="43"/>
        <end position="67"/>
    </location>
</feature>
<comment type="caution">
    <text evidence="2">The sequence shown here is derived from an EMBL/GenBank/DDBJ whole genome shotgun (WGS) entry which is preliminary data.</text>
</comment>
<keyword evidence="3" id="KW-1185">Reference proteome</keyword>
<dbReference type="RefSeq" id="WP_052147993.1">
    <property type="nucleotide sequence ID" value="NZ_CADFGF010000008.1"/>
</dbReference>
<accession>A0A8T6ZDH3</accession>
<keyword evidence="1" id="KW-0812">Transmembrane</keyword>
<evidence type="ECO:0000313" key="3">
    <source>
        <dbReference type="Proteomes" id="UP000030460"/>
    </source>
</evidence>
<organism evidence="2 3">
    <name type="scientific">Paraburkholderia sacchari</name>
    <dbReference type="NCBI Taxonomy" id="159450"/>
    <lineage>
        <taxon>Bacteria</taxon>
        <taxon>Pseudomonadati</taxon>
        <taxon>Pseudomonadota</taxon>
        <taxon>Betaproteobacteria</taxon>
        <taxon>Burkholderiales</taxon>
        <taxon>Burkholderiaceae</taxon>
        <taxon>Paraburkholderia</taxon>
    </lineage>
</organism>
<gene>
    <name evidence="2" type="ORF">NH14_016150</name>
</gene>
<name>A0A8T6ZDH3_9BURK</name>
<feature type="transmembrane region" description="Helical" evidence="1">
    <location>
        <begin position="12"/>
        <end position="37"/>
    </location>
</feature>
<reference evidence="2" key="1">
    <citation type="journal article" date="2015" name="Genome Announc.">
        <title>Draft Genome Sequence of the Polyhydroxyalkanoate-Producing Bacterium Burkholderia sacchari LMG 19450 Isolated from Brazilian Sugarcane Plantation Soil.</title>
        <authorList>
            <person name="Alexandrino P.M."/>
            <person name="Mendonca T.T."/>
            <person name="Guaman Bautista L.P."/>
            <person name="Cherix J."/>
            <person name="Lozano-Sakalauskas G.C."/>
            <person name="Fujita A."/>
            <person name="Ramos Filho E."/>
            <person name="Long P."/>
            <person name="Padilla G."/>
            <person name="Taciro M.K."/>
            <person name="Gomez J.G."/>
            <person name="Silva L.F."/>
        </authorList>
    </citation>
    <scope>NUCLEOTIDE SEQUENCE</scope>
    <source>
        <strain evidence="2">LMG 19450</strain>
    </source>
</reference>
<sequence>MQAETLKNARAAVFLHRSALCLLMLPAACLVWALQAYPPQDAYWLSFVFATFAWPFAGVLFIVSAGLHDGTVRQRPKKRAGWHAAHGH</sequence>
<dbReference type="Proteomes" id="UP000030460">
    <property type="component" value="Unassembled WGS sequence"/>
</dbReference>
<evidence type="ECO:0000313" key="2">
    <source>
        <dbReference type="EMBL" id="NLP62672.1"/>
    </source>
</evidence>
<reference evidence="2" key="2">
    <citation type="submission" date="2020-04" db="EMBL/GenBank/DDBJ databases">
        <authorList>
            <person name="Alexandrino P."/>
            <person name="Mendonca T."/>
            <person name="Guaman L."/>
            <person name="Cherix J."/>
            <person name="Lozano-Sakalauskas G."/>
            <person name="Fujita A."/>
            <person name="Filho E.R."/>
            <person name="Long P."/>
            <person name="Padilla G."/>
            <person name="Taciro M.K."/>
            <person name="Gomez J.G."/>
            <person name="Silva L.F."/>
            <person name="Torres M."/>
        </authorList>
    </citation>
    <scope>NUCLEOTIDE SEQUENCE</scope>
    <source>
        <strain evidence="2">LMG 19450</strain>
    </source>
</reference>
<dbReference type="AlphaFoldDB" id="A0A8T6ZDH3"/>